<accession>A0A4P6LY46</accession>
<dbReference type="Proteomes" id="UP000289794">
    <property type="component" value="Chromosome"/>
</dbReference>
<organism evidence="1 2">
    <name type="scientific">Blautia producta</name>
    <dbReference type="NCBI Taxonomy" id="33035"/>
    <lineage>
        <taxon>Bacteria</taxon>
        <taxon>Bacillati</taxon>
        <taxon>Bacillota</taxon>
        <taxon>Clostridia</taxon>
        <taxon>Lachnospirales</taxon>
        <taxon>Lachnospiraceae</taxon>
        <taxon>Blautia</taxon>
    </lineage>
</organism>
<gene>
    <name evidence="1" type="ORF">PMF13cell1_02598</name>
</gene>
<evidence type="ECO:0000313" key="2">
    <source>
        <dbReference type="Proteomes" id="UP000289794"/>
    </source>
</evidence>
<dbReference type="AlphaFoldDB" id="A0A4P6LY46"/>
<proteinExistence type="predicted"/>
<dbReference type="KEGG" id="bpro:PMF13cell1_02598"/>
<sequence>MGEGPGSHMPVSEAFRCHGANQLPDTKFIGRGLFIKYLGQVDLPGAPLYIAHRHMAPRPLSHTLPGFGCQQDMEWLFVGDGVVVLFGGGCLRGLEMLTI</sequence>
<dbReference type="EMBL" id="CP035945">
    <property type="protein sequence ID" value="QBE97049.1"/>
    <property type="molecule type" value="Genomic_DNA"/>
</dbReference>
<name>A0A4P6LY46_9FIRM</name>
<evidence type="ECO:0000313" key="1">
    <source>
        <dbReference type="EMBL" id="QBE97049.1"/>
    </source>
</evidence>
<protein>
    <submittedName>
        <fullName evidence="1">Uncharacterized protein</fullName>
    </submittedName>
</protein>
<reference evidence="1 2" key="1">
    <citation type="submission" date="2019-01" db="EMBL/GenBank/DDBJ databases">
        <title>PMF-metabolizing Aryl O-demethylase.</title>
        <authorList>
            <person name="Kim M."/>
        </authorList>
    </citation>
    <scope>NUCLEOTIDE SEQUENCE [LARGE SCALE GENOMIC DNA]</scope>
    <source>
        <strain evidence="1 2">PMF1</strain>
    </source>
</reference>